<comment type="caution">
    <text evidence="1">The sequence shown here is derived from an EMBL/GenBank/DDBJ whole genome shotgun (WGS) entry which is preliminary data.</text>
</comment>
<reference evidence="1 2" key="1">
    <citation type="submission" date="2014-10" db="EMBL/GenBank/DDBJ databases">
        <authorList>
            <person name="Seo M.-J."/>
            <person name="Seok Y.J."/>
            <person name="Cha I.-T."/>
        </authorList>
    </citation>
    <scope>NUCLEOTIDE SEQUENCE [LARGE SCALE GENOMIC DNA]</scope>
    <source>
        <strain evidence="1 2">NEU</strain>
    </source>
</reference>
<evidence type="ECO:0000313" key="1">
    <source>
        <dbReference type="EMBL" id="OIJ39835.1"/>
    </source>
</evidence>
<protein>
    <submittedName>
        <fullName evidence="1">Uncharacterized protein</fullName>
    </submittedName>
</protein>
<organism evidence="1 2">
    <name type="scientific">Massilia timonae</name>
    <dbReference type="NCBI Taxonomy" id="47229"/>
    <lineage>
        <taxon>Bacteria</taxon>
        <taxon>Pseudomonadati</taxon>
        <taxon>Pseudomonadota</taxon>
        <taxon>Betaproteobacteria</taxon>
        <taxon>Burkholderiales</taxon>
        <taxon>Oxalobacteraceae</taxon>
        <taxon>Telluria group</taxon>
        <taxon>Massilia</taxon>
    </lineage>
</organism>
<dbReference type="Proteomes" id="UP000180246">
    <property type="component" value="Unassembled WGS sequence"/>
</dbReference>
<dbReference type="EMBL" id="JRYB01000001">
    <property type="protein sequence ID" value="OIJ39835.1"/>
    <property type="molecule type" value="Genomic_DNA"/>
</dbReference>
<accession>A0A1S2N419</accession>
<proteinExistence type="predicted"/>
<name>A0A1S2N419_9BURK</name>
<evidence type="ECO:0000313" key="2">
    <source>
        <dbReference type="Proteomes" id="UP000180246"/>
    </source>
</evidence>
<gene>
    <name evidence="1" type="ORF">LO55_4131</name>
</gene>
<dbReference type="AlphaFoldDB" id="A0A1S2N419"/>
<sequence>MVAIQYVLRYTKRLTCLRLQSAGDLSGYGKLRLIGSCLASKSINYVASRIASAYYNFQCPEQMLSHLHVLVRVRSLKEFS</sequence>